<evidence type="ECO:0000256" key="1">
    <source>
        <dbReference type="ARBA" id="ARBA00001947"/>
    </source>
</evidence>
<evidence type="ECO:0000256" key="4">
    <source>
        <dbReference type="ARBA" id="ARBA00005002"/>
    </source>
</evidence>
<dbReference type="InterPro" id="IPR020568">
    <property type="entry name" value="Ribosomal_Su5_D2-typ_SF"/>
</dbReference>
<evidence type="ECO:0000256" key="6">
    <source>
        <dbReference type="ARBA" id="ARBA00022516"/>
    </source>
</evidence>
<evidence type="ECO:0000313" key="17">
    <source>
        <dbReference type="EMBL" id="HHF98359.1"/>
    </source>
</evidence>
<dbReference type="CDD" id="cd01288">
    <property type="entry name" value="FabZ"/>
    <property type="match status" value="1"/>
</dbReference>
<gene>
    <name evidence="16" type="primary">fabZ</name>
    <name evidence="15" type="synonym">lpxC</name>
    <name evidence="17" type="ORF">ENL39_02605</name>
</gene>
<keyword evidence="7 15" id="KW-0441">Lipid A biosynthesis</keyword>
<dbReference type="Gene3D" id="3.30.1700.10">
    <property type="entry name" value="lpxc deacetylase, domain 2"/>
    <property type="match status" value="1"/>
</dbReference>
<dbReference type="Pfam" id="PF07977">
    <property type="entry name" value="FabA"/>
    <property type="match status" value="1"/>
</dbReference>
<organism evidence="17">
    <name type="scientific">Aerophobetes bacterium</name>
    <dbReference type="NCBI Taxonomy" id="2030807"/>
    <lineage>
        <taxon>Bacteria</taxon>
        <taxon>Candidatus Aerophobota</taxon>
    </lineage>
</organism>
<dbReference type="NCBIfam" id="TIGR01750">
    <property type="entry name" value="fabZ"/>
    <property type="match status" value="1"/>
</dbReference>
<dbReference type="EMBL" id="DRTT01000078">
    <property type="protein sequence ID" value="HHF98359.1"/>
    <property type="molecule type" value="Genomic_DNA"/>
</dbReference>
<evidence type="ECO:0000256" key="7">
    <source>
        <dbReference type="ARBA" id="ARBA00022556"/>
    </source>
</evidence>
<dbReference type="FunFam" id="3.10.129.10:FF:000001">
    <property type="entry name" value="3-hydroxyacyl-[acyl-carrier-protein] dehydratase FabZ"/>
    <property type="match status" value="1"/>
</dbReference>
<evidence type="ECO:0000256" key="14">
    <source>
        <dbReference type="ARBA" id="ARBA00025049"/>
    </source>
</evidence>
<keyword evidence="11 15" id="KW-0443">Lipid metabolism</keyword>
<dbReference type="SUPFAM" id="SSF54211">
    <property type="entry name" value="Ribosomal protein S5 domain 2-like"/>
    <property type="match status" value="2"/>
</dbReference>
<dbReference type="Proteomes" id="UP000886070">
    <property type="component" value="Unassembled WGS sequence"/>
</dbReference>
<dbReference type="GO" id="GO:0046872">
    <property type="term" value="F:metal ion binding"/>
    <property type="evidence" value="ECO:0007669"/>
    <property type="project" value="UniProtKB-KW"/>
</dbReference>
<dbReference type="NCBIfam" id="TIGR00325">
    <property type="entry name" value="lpxC"/>
    <property type="match status" value="1"/>
</dbReference>
<dbReference type="EC" id="3.5.1.108" evidence="15"/>
<dbReference type="InterPro" id="IPR013114">
    <property type="entry name" value="FabA_FabZ"/>
</dbReference>
<dbReference type="GO" id="GO:0005737">
    <property type="term" value="C:cytoplasm"/>
    <property type="evidence" value="ECO:0007669"/>
    <property type="project" value="UniProtKB-SubCell"/>
</dbReference>
<comment type="similarity">
    <text evidence="15">Belongs to the LpxC family.</text>
</comment>
<proteinExistence type="inferred from homology"/>
<comment type="subcellular location">
    <subcellularLocation>
        <location evidence="3 16">Cytoplasm</location>
    </subcellularLocation>
</comment>
<dbReference type="NCBIfam" id="NF000582">
    <property type="entry name" value="PRK00006.1"/>
    <property type="match status" value="1"/>
</dbReference>
<evidence type="ECO:0000256" key="10">
    <source>
        <dbReference type="ARBA" id="ARBA00022833"/>
    </source>
</evidence>
<reference evidence="17" key="1">
    <citation type="journal article" date="2020" name="mSystems">
        <title>Genome- and Community-Level Interaction Insights into Carbon Utilization and Element Cycling Functions of Hydrothermarchaeota in Hydrothermal Sediment.</title>
        <authorList>
            <person name="Zhou Z."/>
            <person name="Liu Y."/>
            <person name="Xu W."/>
            <person name="Pan J."/>
            <person name="Luo Z.H."/>
            <person name="Li M."/>
        </authorList>
    </citation>
    <scope>NUCLEOTIDE SEQUENCE [LARGE SCALE GENOMIC DNA]</scope>
    <source>
        <strain evidence="17">HyVt-92</strain>
    </source>
</reference>
<evidence type="ECO:0000256" key="16">
    <source>
        <dbReference type="HAMAP-Rule" id="MF_00406"/>
    </source>
</evidence>
<feature type="active site" evidence="16">
    <location>
        <position position="337"/>
    </location>
</feature>
<evidence type="ECO:0000256" key="9">
    <source>
        <dbReference type="ARBA" id="ARBA00022801"/>
    </source>
</evidence>
<evidence type="ECO:0000256" key="8">
    <source>
        <dbReference type="ARBA" id="ARBA00022723"/>
    </source>
</evidence>
<dbReference type="HAMAP" id="MF_00388">
    <property type="entry name" value="LpxC"/>
    <property type="match status" value="1"/>
</dbReference>
<keyword evidence="10 15" id="KW-0862">Zinc</keyword>
<keyword evidence="12 16" id="KW-0456">Lyase</keyword>
<dbReference type="Gene3D" id="3.10.129.10">
    <property type="entry name" value="Hotdog Thioesterase"/>
    <property type="match status" value="1"/>
</dbReference>
<feature type="binding site" evidence="15">
    <location>
        <position position="235"/>
    </location>
    <ligand>
        <name>Zn(2+)</name>
        <dbReference type="ChEBI" id="CHEBI:29105"/>
    </ligand>
</feature>
<dbReference type="PANTHER" id="PTHR33694">
    <property type="entry name" value="UDP-3-O-ACYL-N-ACETYLGLUCOSAMINE DEACETYLASE 1, MITOCHONDRIAL-RELATED"/>
    <property type="match status" value="1"/>
</dbReference>
<protein>
    <recommendedName>
        <fullName evidence="15 16">Multifunctional fusion protein</fullName>
    </recommendedName>
    <domain>
        <recommendedName>
            <fullName evidence="16">3-hydroxyacyl-[acyl-carrier-protein] dehydratase FabZ</fullName>
            <ecNumber evidence="16">4.2.1.59</ecNumber>
        </recommendedName>
        <alternativeName>
            <fullName evidence="16">(3R)-hydroxymyristoyl-[acyl-carrier-protein] dehydratase</fullName>
        </alternativeName>
        <alternativeName>
            <fullName evidence="16">Beta-hydroxyacyl-ACP dehydratase</fullName>
            <shortName evidence="16">(3R)-hydroxymyristoyl-ACP dehydrase</shortName>
        </alternativeName>
    </domain>
    <domain>
        <recommendedName>
            <fullName evidence="15">UDP-3-O-acyl-N-acetylglucosamine deacetylase</fullName>
            <shortName evidence="15">UDP-3-O-acyl-GlcNAc deacetylase</shortName>
            <ecNumber evidence="15">3.5.1.108</ecNumber>
        </recommendedName>
        <alternativeName>
            <fullName evidence="15">UDP-3-O-[R-3-hydroxymyristoyl]-N-acetylglucosamine deacetylase</fullName>
        </alternativeName>
    </domain>
</protein>
<dbReference type="InterPro" id="IPR010084">
    <property type="entry name" value="FabZ"/>
</dbReference>
<dbReference type="Gene3D" id="3.30.230.20">
    <property type="entry name" value="lpxc deacetylase, domain 1"/>
    <property type="match status" value="1"/>
</dbReference>
<dbReference type="InterPro" id="IPR004463">
    <property type="entry name" value="UDP-acyl_GlcNac_deAcase"/>
</dbReference>
<dbReference type="NCBIfam" id="NF009667">
    <property type="entry name" value="PRK13188.1"/>
    <property type="match status" value="1"/>
</dbReference>
<evidence type="ECO:0000256" key="12">
    <source>
        <dbReference type="ARBA" id="ARBA00023239"/>
    </source>
</evidence>
<feature type="binding site" evidence="15">
    <location>
        <position position="239"/>
    </location>
    <ligand>
        <name>Zn(2+)</name>
        <dbReference type="ChEBI" id="CHEBI:29105"/>
    </ligand>
</feature>
<feature type="binding site" evidence="15">
    <location>
        <position position="78"/>
    </location>
    <ligand>
        <name>Zn(2+)</name>
        <dbReference type="ChEBI" id="CHEBI:29105"/>
    </ligand>
</feature>
<dbReference type="SUPFAM" id="SSF54637">
    <property type="entry name" value="Thioesterase/thiol ester dehydrase-isomerase"/>
    <property type="match status" value="1"/>
</dbReference>
<dbReference type="GO" id="GO:0103117">
    <property type="term" value="F:UDP-3-O-acyl-N-acetylglucosamine deacetylase activity"/>
    <property type="evidence" value="ECO:0007669"/>
    <property type="project" value="UniProtKB-UniRule"/>
</dbReference>
<keyword evidence="8 15" id="KW-0479">Metal-binding</keyword>
<evidence type="ECO:0000256" key="11">
    <source>
        <dbReference type="ARBA" id="ARBA00023098"/>
    </source>
</evidence>
<name>A0A7V5HYT6_UNCAE</name>
<dbReference type="GO" id="GO:0019171">
    <property type="term" value="F:(3R)-hydroxyacyl-[acyl-carrier-protein] dehydratase activity"/>
    <property type="evidence" value="ECO:0007669"/>
    <property type="project" value="UniProtKB-EC"/>
</dbReference>
<keyword evidence="9 15" id="KW-0378">Hydrolase</keyword>
<evidence type="ECO:0000256" key="3">
    <source>
        <dbReference type="ARBA" id="ARBA00004496"/>
    </source>
</evidence>
<keyword evidence="5 16" id="KW-0963">Cytoplasm</keyword>
<accession>A0A7V5HYT6</accession>
<dbReference type="UniPathway" id="UPA00359">
    <property type="reaction ID" value="UER00478"/>
</dbReference>
<comment type="caution">
    <text evidence="17">The sequence shown here is derived from an EMBL/GenBank/DDBJ whole genome shotgun (WGS) entry which is preliminary data.</text>
</comment>
<feature type="active site" description="Proton donor" evidence="15">
    <location>
        <position position="262"/>
    </location>
</feature>
<dbReference type="InterPro" id="IPR029069">
    <property type="entry name" value="HotDog_dom_sf"/>
</dbReference>
<evidence type="ECO:0000256" key="15">
    <source>
        <dbReference type="HAMAP-Rule" id="MF_00388"/>
    </source>
</evidence>
<dbReference type="HAMAP" id="MF_00406">
    <property type="entry name" value="FabZ"/>
    <property type="match status" value="1"/>
</dbReference>
<comment type="function">
    <text evidence="2 15">Catalyzes the hydrolysis of UDP-3-O-myristoyl-N-acetylglucosamine to form UDP-3-O-myristoylglucosamine and acetate, the committed step in lipid A biosynthesis.</text>
</comment>
<dbReference type="EC" id="4.2.1.59" evidence="16"/>
<dbReference type="PANTHER" id="PTHR33694:SF1">
    <property type="entry name" value="UDP-3-O-ACYL-N-ACETYLGLUCOSAMINE DEACETYLASE 1, MITOCHONDRIAL-RELATED"/>
    <property type="match status" value="1"/>
</dbReference>
<evidence type="ECO:0000256" key="5">
    <source>
        <dbReference type="ARBA" id="ARBA00022490"/>
    </source>
</evidence>
<comment type="pathway">
    <text evidence="4 15">Glycolipid biosynthesis; lipid IV(A) biosynthesis; lipid IV(A) from (3R)-3-hydroxytetradecanoyl-[acyl-carrier-protein] and UDP-N-acetyl-alpha-D-glucosamine: step 2/6.</text>
</comment>
<dbReference type="GO" id="GO:0009245">
    <property type="term" value="P:lipid A biosynthetic process"/>
    <property type="evidence" value="ECO:0007669"/>
    <property type="project" value="UniProtKB-UniRule"/>
</dbReference>
<dbReference type="InterPro" id="IPR015870">
    <property type="entry name" value="UDP-acyl_N-AcGlcN_deAcase_N"/>
</dbReference>
<comment type="catalytic activity">
    <reaction evidence="13 15">
        <text>a UDP-3-O-[(3R)-3-hydroxyacyl]-N-acetyl-alpha-D-glucosamine + H2O = a UDP-3-O-[(3R)-3-hydroxyacyl]-alpha-D-glucosamine + acetate</text>
        <dbReference type="Rhea" id="RHEA:67816"/>
        <dbReference type="ChEBI" id="CHEBI:15377"/>
        <dbReference type="ChEBI" id="CHEBI:30089"/>
        <dbReference type="ChEBI" id="CHEBI:137740"/>
        <dbReference type="ChEBI" id="CHEBI:173225"/>
        <dbReference type="EC" id="3.5.1.108"/>
    </reaction>
</comment>
<comment type="similarity">
    <text evidence="16">Belongs to the thioester dehydratase family. FabZ subfamily.</text>
</comment>
<dbReference type="GO" id="GO:0006633">
    <property type="term" value="P:fatty acid biosynthetic process"/>
    <property type="evidence" value="ECO:0007669"/>
    <property type="project" value="UniProtKB-UniRule"/>
</dbReference>
<evidence type="ECO:0000256" key="2">
    <source>
        <dbReference type="ARBA" id="ARBA00002923"/>
    </source>
</evidence>
<keyword evidence="6 15" id="KW-0444">Lipid biosynthesis</keyword>
<dbReference type="Pfam" id="PF03331">
    <property type="entry name" value="LpxC"/>
    <property type="match status" value="1"/>
</dbReference>
<dbReference type="GO" id="GO:0016020">
    <property type="term" value="C:membrane"/>
    <property type="evidence" value="ECO:0007669"/>
    <property type="project" value="GOC"/>
</dbReference>
<comment type="function">
    <text evidence="14 16">Involved in unsaturated fatty acids biosynthesis. Catalyzes the dehydration of short chain beta-hydroxyacyl-ACPs and long chain saturated and unsaturated beta-hydroxyacyl-ACPs.</text>
</comment>
<sequence length="431" mass="48401">MQFQKTIEKSVSYEGISLHLGEKVKVTLEPAPPDQGIVFVREDLPGSPSIKARASNVVENHRGTTIGEKEVKIITVEHILAALCGMEIDNITIRMNGQEFPAGDGSALCWVELINSAGILSQDKPKKFFEVKEPLWMEENGRQLVVLPSDEFKITYVVDFPSSPLKSQFAEFVINRDTFIREIAPSRTFGFMREVEDLKKRGLIQGGSLENAVVIDERGVVNREGLRFPNEPVRHKILDLIGDLYLVGRPLKAHVIAVKAGHLFNVKLAKKLEKIMDEKKEKKRQSENLPLFTTKEIEKILPHRYPFLLVDKILSMGEREIVGIKNFTINEPFFSGHFPGHPVVPAALIVEAMAQVAGVYLLNKSENQGKLAYFAGIDKARFRRPVFPGDTLLTKVKILTLKKTFGKVEAESFVGEEKVAEALFIFSLVER</sequence>
<dbReference type="InterPro" id="IPR011334">
    <property type="entry name" value="UDP-acyl_GlcNac_deAcase_C"/>
</dbReference>
<dbReference type="AlphaFoldDB" id="A0A7V5HYT6"/>
<comment type="cofactor">
    <cofactor evidence="1 15">
        <name>Zn(2+)</name>
        <dbReference type="ChEBI" id="CHEBI:29105"/>
    </cofactor>
</comment>
<evidence type="ECO:0000256" key="13">
    <source>
        <dbReference type="ARBA" id="ARBA00024535"/>
    </source>
</evidence>
<comment type="catalytic activity">
    <reaction evidence="16">
        <text>a (3R)-hydroxyacyl-[ACP] = a (2E)-enoyl-[ACP] + H2O</text>
        <dbReference type="Rhea" id="RHEA:13097"/>
        <dbReference type="Rhea" id="RHEA-COMP:9925"/>
        <dbReference type="Rhea" id="RHEA-COMP:9945"/>
        <dbReference type="ChEBI" id="CHEBI:15377"/>
        <dbReference type="ChEBI" id="CHEBI:78784"/>
        <dbReference type="ChEBI" id="CHEBI:78827"/>
        <dbReference type="EC" id="4.2.1.59"/>
    </reaction>
</comment>